<keyword evidence="3" id="KW-1185">Reference proteome</keyword>
<dbReference type="EMBL" id="JAKUCV010005081">
    <property type="protein sequence ID" value="KAJ4832759.1"/>
    <property type="molecule type" value="Genomic_DNA"/>
</dbReference>
<dbReference type="OrthoDB" id="748166at2759"/>
<proteinExistence type="predicted"/>
<dbReference type="Gene3D" id="3.40.50.1000">
    <property type="entry name" value="HAD superfamily/HAD-like"/>
    <property type="match status" value="1"/>
</dbReference>
<dbReference type="AlphaFoldDB" id="A0A9Q0FJP8"/>
<accession>A0A9Q0FJP8</accession>
<dbReference type="InterPro" id="IPR005519">
    <property type="entry name" value="Acid_phosphat_B-like"/>
</dbReference>
<dbReference type="CDD" id="cd07535">
    <property type="entry name" value="HAD_VSP"/>
    <property type="match status" value="1"/>
</dbReference>
<evidence type="ECO:0000313" key="2">
    <source>
        <dbReference type="EMBL" id="KAJ4832759.1"/>
    </source>
</evidence>
<evidence type="ECO:0000313" key="3">
    <source>
        <dbReference type="Proteomes" id="UP001141552"/>
    </source>
</evidence>
<dbReference type="GO" id="GO:0003993">
    <property type="term" value="F:acid phosphatase activity"/>
    <property type="evidence" value="ECO:0007669"/>
    <property type="project" value="InterPro"/>
</dbReference>
<name>A0A9Q0FJP8_9ROSI</name>
<gene>
    <name evidence="2" type="ORF">Tsubulata_019803</name>
</gene>
<dbReference type="InterPro" id="IPR010410">
    <property type="entry name" value="DUF1005"/>
</dbReference>
<reference evidence="2" key="1">
    <citation type="submission" date="2022-02" db="EMBL/GenBank/DDBJ databases">
        <authorList>
            <person name="Henning P.M."/>
            <person name="McCubbin A.G."/>
            <person name="Shore J.S."/>
        </authorList>
    </citation>
    <scope>NUCLEOTIDE SEQUENCE</scope>
    <source>
        <strain evidence="2">F60SS</strain>
        <tissue evidence="2">Leaves</tissue>
    </source>
</reference>
<dbReference type="InterPro" id="IPR023214">
    <property type="entry name" value="HAD_sf"/>
</dbReference>
<organism evidence="2 3">
    <name type="scientific">Turnera subulata</name>
    <dbReference type="NCBI Taxonomy" id="218843"/>
    <lineage>
        <taxon>Eukaryota</taxon>
        <taxon>Viridiplantae</taxon>
        <taxon>Streptophyta</taxon>
        <taxon>Embryophyta</taxon>
        <taxon>Tracheophyta</taxon>
        <taxon>Spermatophyta</taxon>
        <taxon>Magnoliopsida</taxon>
        <taxon>eudicotyledons</taxon>
        <taxon>Gunneridae</taxon>
        <taxon>Pentapetalae</taxon>
        <taxon>rosids</taxon>
        <taxon>fabids</taxon>
        <taxon>Malpighiales</taxon>
        <taxon>Passifloraceae</taxon>
        <taxon>Turnera</taxon>
    </lineage>
</organism>
<dbReference type="Pfam" id="PF06219">
    <property type="entry name" value="DUF1005"/>
    <property type="match status" value="1"/>
</dbReference>
<dbReference type="PANTHER" id="PTHR31317:SF14">
    <property type="entry name" value="DUF1005 FAMILY PROTEIN (DUF1005)"/>
    <property type="match status" value="1"/>
</dbReference>
<evidence type="ECO:0008006" key="4">
    <source>
        <dbReference type="Google" id="ProtNLM"/>
    </source>
</evidence>
<keyword evidence="1" id="KW-0732">Signal</keyword>
<dbReference type="NCBIfam" id="TIGR01675">
    <property type="entry name" value="plant-AP"/>
    <property type="match status" value="1"/>
</dbReference>
<evidence type="ECO:0000256" key="1">
    <source>
        <dbReference type="ARBA" id="ARBA00022729"/>
    </source>
</evidence>
<dbReference type="Pfam" id="PF03767">
    <property type="entry name" value="Acid_phosphat_B"/>
    <property type="match status" value="1"/>
</dbReference>
<dbReference type="SUPFAM" id="SSF56784">
    <property type="entry name" value="HAD-like"/>
    <property type="match status" value="1"/>
</dbReference>
<dbReference type="InterPro" id="IPR036412">
    <property type="entry name" value="HAD-like_sf"/>
</dbReference>
<dbReference type="Proteomes" id="UP001141552">
    <property type="component" value="Unassembled WGS sequence"/>
</dbReference>
<comment type="caution">
    <text evidence="2">The sequence shown here is derived from an EMBL/GenBank/DDBJ whole genome shotgun (WGS) entry which is preliminary data.</text>
</comment>
<protein>
    <recommendedName>
        <fullName evidence="4">Acid phosphatase</fullName>
    </recommendedName>
</protein>
<dbReference type="InterPro" id="IPR010028">
    <property type="entry name" value="Acid_phosphatase_pln"/>
</dbReference>
<sequence>MQEIPKPLSFFLLSIDHLTKPKTEDQELLAKTMDPCPFVRLMVESLAIKLPLATKPAGSGVHPSTTPCFCKIRIKNFPSQTALLPLCSNPNDSPPDTTTSAAGFHLDAAALRRLSGKPITLRVSVYTGRMGRTCGVSSGKLLGRVQVSVDLGNAESKPVQYQNGWLKLGSHADKPTARLHLVVRSEPDPRFVFQFGGEPECSPVVFQIQGNNIRQPVFSCKFSADRNARSRSLPTDFNASNNRSGLWRTFSGEKERTGRERKGWMVMIYDLSGSPVAAASMITPFVPSPGSDRVSRSNPGAWLILRPNGFSVSSWKPWGRLEAWRERGPIDGLGYKFELVTDSGPNSGIPIAEATMSVKKGGQFCIDRRIMRDSTLNLRSPVKGFVMGSTVEGEGKVSKPMVQVGMQHVTCMADAALKTKNKIKISIPQSMAFAQTLFLLFTLISSTISTQVIQLPSAKHTTDGGGQDNLYCDSWRFSVETNDAGSWTTVPSRCLSYVKGYVTGEHYVSDSEVVAANSLDFAKTVKLAGDGKDAWVFDIDETLLSNLPYYAVHGYGSEAFDEVAFDEWVESAKAPAIPASLNLYKELKQMGFAIFLLTGRGEYQRNCTSRNLLFAGFSDWERLILRGPSDQGKPATLYKSEKRAELIDGGYRIHGSSGDQWSDLLGLAVAERSFKLPNPMYYIA</sequence>
<reference evidence="2" key="2">
    <citation type="journal article" date="2023" name="Plants (Basel)">
        <title>Annotation of the Turnera subulata (Passifloraceae) Draft Genome Reveals the S-Locus Evolved after the Divergence of Turneroideae from Passifloroideae in a Stepwise Manner.</title>
        <authorList>
            <person name="Henning P.M."/>
            <person name="Roalson E.H."/>
            <person name="Mir W."/>
            <person name="McCubbin A.G."/>
            <person name="Shore J.S."/>
        </authorList>
    </citation>
    <scope>NUCLEOTIDE SEQUENCE</scope>
    <source>
        <strain evidence="2">F60SS</strain>
    </source>
</reference>
<dbReference type="PANTHER" id="PTHR31317">
    <property type="entry name" value="OS08G0163500 PROTEIN"/>
    <property type="match status" value="1"/>
</dbReference>